<dbReference type="Proteomes" id="UP000237000">
    <property type="component" value="Unassembled WGS sequence"/>
</dbReference>
<evidence type="ECO:0000313" key="2">
    <source>
        <dbReference type="Proteomes" id="UP000237000"/>
    </source>
</evidence>
<name>A0A2P5FYT2_TREOI</name>
<evidence type="ECO:0000313" key="1">
    <source>
        <dbReference type="EMBL" id="POO02927.1"/>
    </source>
</evidence>
<protein>
    <submittedName>
        <fullName evidence="1">Uncharacterized protein</fullName>
    </submittedName>
</protein>
<proteinExistence type="predicted"/>
<keyword evidence="2" id="KW-1185">Reference proteome</keyword>
<sequence>NAFFKHNKIQFLIPVTVSTLTSHFPSKTLYQLLTLTLNGTKLSHPETHGCCLLPHNPILNLPNSFPYPIVLLLQPSQALLQPLNPISSSSSSSSFTRIRQRLVALSLRLHHLIHNLLRPLLQPLLISLQHPQFLIKPVHDSVLQLLLLLLHRLPRRLNLLQSPIPFPHFLHTSQQKRHRFQQSPRALGVLVTLRIRLLSLLLLNQSLRHRRSRNRGGAKPPNGSEAECETKQSQNYLLCDAFEQSSFRLRRIRYRGSNRYRAPVSFCRAKCGKFIPNWGEFRPKLRRFRSQSLNSDAAGSRKWRKRWVRIQR</sequence>
<organism evidence="1 2">
    <name type="scientific">Trema orientale</name>
    <name type="common">Charcoal tree</name>
    <name type="synonym">Celtis orientalis</name>
    <dbReference type="NCBI Taxonomy" id="63057"/>
    <lineage>
        <taxon>Eukaryota</taxon>
        <taxon>Viridiplantae</taxon>
        <taxon>Streptophyta</taxon>
        <taxon>Embryophyta</taxon>
        <taxon>Tracheophyta</taxon>
        <taxon>Spermatophyta</taxon>
        <taxon>Magnoliopsida</taxon>
        <taxon>eudicotyledons</taxon>
        <taxon>Gunneridae</taxon>
        <taxon>Pentapetalae</taxon>
        <taxon>rosids</taxon>
        <taxon>fabids</taxon>
        <taxon>Rosales</taxon>
        <taxon>Cannabaceae</taxon>
        <taxon>Trema</taxon>
    </lineage>
</organism>
<gene>
    <name evidence="1" type="ORF">TorRG33x02_009880</name>
</gene>
<comment type="caution">
    <text evidence="1">The sequence shown here is derived from an EMBL/GenBank/DDBJ whole genome shotgun (WGS) entry which is preliminary data.</text>
</comment>
<reference evidence="2" key="1">
    <citation type="submission" date="2016-06" db="EMBL/GenBank/DDBJ databases">
        <title>Parallel loss of symbiosis genes in relatives of nitrogen-fixing non-legume Parasponia.</title>
        <authorList>
            <person name="Van Velzen R."/>
            <person name="Holmer R."/>
            <person name="Bu F."/>
            <person name="Rutten L."/>
            <person name="Van Zeijl A."/>
            <person name="Liu W."/>
            <person name="Santuari L."/>
            <person name="Cao Q."/>
            <person name="Sharma T."/>
            <person name="Shen D."/>
            <person name="Roswanjaya Y."/>
            <person name="Wardhani T."/>
            <person name="Kalhor M.S."/>
            <person name="Jansen J."/>
            <person name="Van den Hoogen J."/>
            <person name="Gungor B."/>
            <person name="Hartog M."/>
            <person name="Hontelez J."/>
            <person name="Verver J."/>
            <person name="Yang W.-C."/>
            <person name="Schijlen E."/>
            <person name="Repin R."/>
            <person name="Schilthuizen M."/>
            <person name="Schranz E."/>
            <person name="Heidstra R."/>
            <person name="Miyata K."/>
            <person name="Fedorova E."/>
            <person name="Kohlen W."/>
            <person name="Bisseling T."/>
            <person name="Smit S."/>
            <person name="Geurts R."/>
        </authorList>
    </citation>
    <scope>NUCLEOTIDE SEQUENCE [LARGE SCALE GENOMIC DNA]</scope>
    <source>
        <strain evidence="2">cv. RG33-2</strain>
    </source>
</reference>
<dbReference type="EMBL" id="JXTC01000003">
    <property type="protein sequence ID" value="POO02927.1"/>
    <property type="molecule type" value="Genomic_DNA"/>
</dbReference>
<dbReference type="AlphaFoldDB" id="A0A2P5FYT2"/>
<accession>A0A2P5FYT2</accession>
<dbReference type="OrthoDB" id="10459125at2759"/>
<feature type="non-terminal residue" evidence="1">
    <location>
        <position position="1"/>
    </location>
</feature>
<dbReference type="InParanoid" id="A0A2P5FYT2"/>